<dbReference type="GO" id="GO:0003700">
    <property type="term" value="F:DNA-binding transcription factor activity"/>
    <property type="evidence" value="ECO:0007669"/>
    <property type="project" value="InterPro"/>
</dbReference>
<comment type="caution">
    <text evidence="1">The sequence shown here is derived from an EMBL/GenBank/DDBJ whole genome shotgun (WGS) entry which is preliminary data.</text>
</comment>
<dbReference type="SUPFAM" id="SSF48295">
    <property type="entry name" value="TrpR-like"/>
    <property type="match status" value="1"/>
</dbReference>
<dbReference type="GO" id="GO:0043565">
    <property type="term" value="F:sequence-specific DNA binding"/>
    <property type="evidence" value="ECO:0007669"/>
    <property type="project" value="InterPro"/>
</dbReference>
<dbReference type="Proteomes" id="UP000034589">
    <property type="component" value="Unassembled WGS sequence"/>
</dbReference>
<dbReference type="InterPro" id="IPR010921">
    <property type="entry name" value="Trp_repressor/repl_initiator"/>
</dbReference>
<dbReference type="AlphaFoldDB" id="A0A0G1VL46"/>
<gene>
    <name evidence="1" type="ORF">UY39_C0019G0013</name>
</gene>
<dbReference type="EMBL" id="LCPV01000019">
    <property type="protein sequence ID" value="KKW07151.1"/>
    <property type="molecule type" value="Genomic_DNA"/>
</dbReference>
<organism evidence="1 2">
    <name type="scientific">Candidatus Kaiserbacteria bacterium GW2011_GWC2_49_12</name>
    <dbReference type="NCBI Taxonomy" id="1618675"/>
    <lineage>
        <taxon>Bacteria</taxon>
        <taxon>Candidatus Kaiseribacteriota</taxon>
    </lineage>
</organism>
<accession>A0A0G1VL46</accession>
<dbReference type="Gene3D" id="1.10.1270.10">
    <property type="entry name" value="TrpR-like"/>
    <property type="match status" value="1"/>
</dbReference>
<dbReference type="Pfam" id="PF01371">
    <property type="entry name" value="Trp_repressor"/>
    <property type="match status" value="1"/>
</dbReference>
<name>A0A0G1VL46_9BACT</name>
<evidence type="ECO:0000313" key="1">
    <source>
        <dbReference type="EMBL" id="KKW07151.1"/>
    </source>
</evidence>
<protein>
    <submittedName>
        <fullName evidence="1">TrpR-related protein YerC/YecD</fullName>
    </submittedName>
</protein>
<evidence type="ECO:0000313" key="2">
    <source>
        <dbReference type="Proteomes" id="UP000034589"/>
    </source>
</evidence>
<dbReference type="InterPro" id="IPR038116">
    <property type="entry name" value="TrpR-like_sf"/>
</dbReference>
<sequence>MKRKMRDLTKKEIIVTLDALYTAASAIKGRDAVKLFLRDLLTSSERIMLGRRIIIARMLIAGVSHEEIERRLRVGRGTIGRVNKWLHDQFPGFEKAIAEMERIYELRSKRSTRGLEPFSASWMRRRYPLMFWFIPDSKRQRRDSDLYPW</sequence>
<dbReference type="InterPro" id="IPR000831">
    <property type="entry name" value="Trp_repress"/>
</dbReference>
<proteinExistence type="predicted"/>
<reference evidence="1 2" key="1">
    <citation type="journal article" date="2015" name="Nature">
        <title>rRNA introns, odd ribosomes, and small enigmatic genomes across a large radiation of phyla.</title>
        <authorList>
            <person name="Brown C.T."/>
            <person name="Hug L.A."/>
            <person name="Thomas B.C."/>
            <person name="Sharon I."/>
            <person name="Castelle C.J."/>
            <person name="Singh A."/>
            <person name="Wilkins M.J."/>
            <person name="Williams K.H."/>
            <person name="Banfield J.F."/>
        </authorList>
    </citation>
    <scope>NUCLEOTIDE SEQUENCE [LARGE SCALE GENOMIC DNA]</scope>
</reference>